<dbReference type="PANTHER" id="PTHR33362:SF7">
    <property type="entry name" value="SLL1103 PROTEIN"/>
    <property type="match status" value="1"/>
</dbReference>
<feature type="transmembrane region" description="Helical" evidence="8">
    <location>
        <begin position="92"/>
        <end position="113"/>
    </location>
</feature>
<comment type="function">
    <text evidence="7">Part of the tripartite ATP-independent periplasmic (TRAP) transport system.</text>
</comment>
<evidence type="ECO:0000256" key="5">
    <source>
        <dbReference type="ARBA" id="ARBA00022989"/>
    </source>
</evidence>
<keyword evidence="6 8" id="KW-0472">Membrane</keyword>
<organism evidence="10 11">
    <name type="scientific">Aliiruegeria lutimaris</name>
    <dbReference type="NCBI Taxonomy" id="571298"/>
    <lineage>
        <taxon>Bacteria</taxon>
        <taxon>Pseudomonadati</taxon>
        <taxon>Pseudomonadota</taxon>
        <taxon>Alphaproteobacteria</taxon>
        <taxon>Rhodobacterales</taxon>
        <taxon>Roseobacteraceae</taxon>
        <taxon>Aliiruegeria</taxon>
    </lineage>
</organism>
<evidence type="ECO:0000313" key="10">
    <source>
        <dbReference type="EMBL" id="SDI18344.1"/>
    </source>
</evidence>
<evidence type="ECO:0000256" key="1">
    <source>
        <dbReference type="ARBA" id="ARBA00004429"/>
    </source>
</evidence>
<evidence type="ECO:0000256" key="2">
    <source>
        <dbReference type="ARBA" id="ARBA00022475"/>
    </source>
</evidence>
<keyword evidence="4 8" id="KW-0812">Transmembrane</keyword>
<evidence type="ECO:0000256" key="3">
    <source>
        <dbReference type="ARBA" id="ARBA00022519"/>
    </source>
</evidence>
<evidence type="ECO:0000256" key="7">
    <source>
        <dbReference type="RuleBase" id="RU369079"/>
    </source>
</evidence>
<keyword evidence="11" id="KW-1185">Reference proteome</keyword>
<proteinExistence type="predicted"/>
<keyword evidence="2" id="KW-1003">Cell membrane</keyword>
<protein>
    <submittedName>
        <fullName evidence="10">Tripartite ATP-independent transporter, DctM component</fullName>
    </submittedName>
</protein>
<keyword evidence="7" id="KW-0813">Transport</keyword>
<keyword evidence="5 8" id="KW-1133">Transmembrane helix</keyword>
<feature type="transmembrane region" description="Helical" evidence="8">
    <location>
        <begin position="32"/>
        <end position="53"/>
    </location>
</feature>
<dbReference type="InterPro" id="IPR010656">
    <property type="entry name" value="DctM"/>
</dbReference>
<dbReference type="InterPro" id="IPR004681">
    <property type="entry name" value="TRAP_DctM"/>
</dbReference>
<reference evidence="10 11" key="1">
    <citation type="submission" date="2016-10" db="EMBL/GenBank/DDBJ databases">
        <authorList>
            <person name="de Groot N.N."/>
        </authorList>
    </citation>
    <scope>NUCLEOTIDE SEQUENCE [LARGE SCALE GENOMIC DNA]</scope>
    <source>
        <strain evidence="10 11">DSM 25294</strain>
    </source>
</reference>
<evidence type="ECO:0000313" key="11">
    <source>
        <dbReference type="Proteomes" id="UP000199382"/>
    </source>
</evidence>
<accession>A0A1G8IHG4</accession>
<dbReference type="AlphaFoldDB" id="A0A1G8IHG4"/>
<dbReference type="EMBL" id="FNEK01000001">
    <property type="protein sequence ID" value="SDI18344.1"/>
    <property type="molecule type" value="Genomic_DNA"/>
</dbReference>
<dbReference type="OrthoDB" id="7339120at2"/>
<dbReference type="GO" id="GO:0005886">
    <property type="term" value="C:plasma membrane"/>
    <property type="evidence" value="ECO:0007669"/>
    <property type="project" value="UniProtKB-SubCell"/>
</dbReference>
<dbReference type="Proteomes" id="UP000199382">
    <property type="component" value="Unassembled WGS sequence"/>
</dbReference>
<dbReference type="PANTHER" id="PTHR33362">
    <property type="entry name" value="SIALIC ACID TRAP TRANSPORTER PERMEASE PROTEIN SIAT-RELATED"/>
    <property type="match status" value="1"/>
</dbReference>
<keyword evidence="3 7" id="KW-0997">Cell inner membrane</keyword>
<comment type="subcellular location">
    <subcellularLocation>
        <location evidence="1 7">Cell inner membrane</location>
        <topology evidence="1 7">Multi-pass membrane protein</topology>
    </subcellularLocation>
</comment>
<evidence type="ECO:0000259" key="9">
    <source>
        <dbReference type="Pfam" id="PF06808"/>
    </source>
</evidence>
<evidence type="ECO:0000256" key="4">
    <source>
        <dbReference type="ARBA" id="ARBA00022692"/>
    </source>
</evidence>
<dbReference type="RefSeq" id="WP_139188274.1">
    <property type="nucleotide sequence ID" value="NZ_FNEK01000001.1"/>
</dbReference>
<sequence length="118" mass="12833">MSWTDANSLLPVSRWPVHDALSMVPGGLNGQIVVLPLLFVLGFFLERIAILVAEKLETSFLTPPFGWALLFLKGVALSSVTTADIYRGVVPFIGLQLFGLAMVFFFPGLANWLPEAIG</sequence>
<dbReference type="STRING" id="571298.SAMN04488026_100138"/>
<feature type="domain" description="TRAP C4-dicarboxylate transport system permease DctM subunit" evidence="9">
    <location>
        <begin position="32"/>
        <end position="109"/>
    </location>
</feature>
<evidence type="ECO:0000256" key="8">
    <source>
        <dbReference type="SAM" id="Phobius"/>
    </source>
</evidence>
<dbReference type="Pfam" id="PF06808">
    <property type="entry name" value="DctM"/>
    <property type="match status" value="1"/>
</dbReference>
<evidence type="ECO:0000256" key="6">
    <source>
        <dbReference type="ARBA" id="ARBA00023136"/>
    </source>
</evidence>
<name>A0A1G8IHG4_9RHOB</name>
<dbReference type="GO" id="GO:0022857">
    <property type="term" value="F:transmembrane transporter activity"/>
    <property type="evidence" value="ECO:0007669"/>
    <property type="project" value="UniProtKB-UniRule"/>
</dbReference>
<gene>
    <name evidence="10" type="ORF">SAMN04488026_100138</name>
</gene>